<organism evidence="3 4">
    <name type="scientific">Vulcaniibacterium thermophilum</name>
    <dbReference type="NCBI Taxonomy" id="1169913"/>
    <lineage>
        <taxon>Bacteria</taxon>
        <taxon>Pseudomonadati</taxon>
        <taxon>Pseudomonadota</taxon>
        <taxon>Gammaproteobacteria</taxon>
        <taxon>Lysobacterales</taxon>
        <taxon>Lysobacteraceae</taxon>
        <taxon>Vulcaniibacterium</taxon>
    </lineage>
</organism>
<proteinExistence type="predicted"/>
<evidence type="ECO:0000256" key="1">
    <source>
        <dbReference type="SAM" id="Coils"/>
    </source>
</evidence>
<reference evidence="3" key="2">
    <citation type="submission" date="2020-09" db="EMBL/GenBank/DDBJ databases">
        <authorList>
            <person name="Sun Q."/>
            <person name="Kim S."/>
        </authorList>
    </citation>
    <scope>NUCLEOTIDE SEQUENCE</scope>
    <source>
        <strain evidence="3">KCTC 32020</strain>
    </source>
</reference>
<comment type="caution">
    <text evidence="3">The sequence shown here is derived from an EMBL/GenBank/DDBJ whole genome shotgun (WGS) entry which is preliminary data.</text>
</comment>
<sequence>MPQRKTLAAIFSPTRRLIGPEPKVVARGGLLGASEWVVPRAQCLYRRLDLAALPPRQRAGAARIAARQHEPVEGAPARIAWTGGIAHLWFWTTPDPAVARSEEAWTPESLVREPPLVDGVRLLRLVEGVEGQYWREGVLQASQYWPQRPSEEQWRRFVRACGLGPDHARTVPEPIEAAWAAPWAESRRAWPGSPARLERWAWIGALWILAVVLGWQVAALARWQDAQRDLQARLETMRARSTPLLAARERAETARDELLRLRELQRGVSDYRLMADIVAALPKGSLLTGWVREGGKLQVTVKSAETDPRAFVAAFEKNKVLADVSATSLPTGAMQLEFTLPGIVTPEARP</sequence>
<keyword evidence="2" id="KW-0812">Transmembrane</keyword>
<keyword evidence="1" id="KW-0175">Coiled coil</keyword>
<keyword evidence="2" id="KW-0472">Membrane</keyword>
<evidence type="ECO:0000313" key="4">
    <source>
        <dbReference type="Proteomes" id="UP000636453"/>
    </source>
</evidence>
<gene>
    <name evidence="3" type="ORF">GCM10007167_23860</name>
</gene>
<evidence type="ECO:0000256" key="2">
    <source>
        <dbReference type="SAM" id="Phobius"/>
    </source>
</evidence>
<feature type="transmembrane region" description="Helical" evidence="2">
    <location>
        <begin position="200"/>
        <end position="221"/>
    </location>
</feature>
<feature type="coiled-coil region" evidence="1">
    <location>
        <begin position="220"/>
        <end position="264"/>
    </location>
</feature>
<name>A0A918Z815_9GAMM</name>
<reference evidence="3" key="1">
    <citation type="journal article" date="2014" name="Int. J. Syst. Evol. Microbiol.">
        <title>Complete genome sequence of Corynebacterium casei LMG S-19264T (=DSM 44701T), isolated from a smear-ripened cheese.</title>
        <authorList>
            <consortium name="US DOE Joint Genome Institute (JGI-PGF)"/>
            <person name="Walter F."/>
            <person name="Albersmeier A."/>
            <person name="Kalinowski J."/>
            <person name="Ruckert C."/>
        </authorList>
    </citation>
    <scope>NUCLEOTIDE SEQUENCE</scope>
    <source>
        <strain evidence="3">KCTC 32020</strain>
    </source>
</reference>
<keyword evidence="2" id="KW-1133">Transmembrane helix</keyword>
<dbReference type="EMBL" id="BNCF01000015">
    <property type="protein sequence ID" value="GHE41166.1"/>
    <property type="molecule type" value="Genomic_DNA"/>
</dbReference>
<dbReference type="AlphaFoldDB" id="A0A918Z815"/>
<dbReference type="Proteomes" id="UP000636453">
    <property type="component" value="Unassembled WGS sequence"/>
</dbReference>
<dbReference type="OrthoDB" id="7632458at2"/>
<accession>A0A918Z815</accession>
<protein>
    <submittedName>
        <fullName evidence="3">Uncharacterized protein</fullName>
    </submittedName>
</protein>
<evidence type="ECO:0000313" key="3">
    <source>
        <dbReference type="EMBL" id="GHE41166.1"/>
    </source>
</evidence>
<keyword evidence="4" id="KW-1185">Reference proteome</keyword>
<dbReference type="RefSeq" id="WP_146473590.1">
    <property type="nucleotide sequence ID" value="NZ_BNCF01000015.1"/>
</dbReference>